<sequence>MAYDFFPFRGLAPAAADCRHPGRREHLGPDTVAPEQRREDLESVPAVLRSWLRQGEPEPRFYLFGKWGARAAMPARGPAQYAID</sequence>
<dbReference type="RefSeq" id="WP_068833783.1">
    <property type="nucleotide sequence ID" value="NZ_JBHSMX010000008.1"/>
</dbReference>
<proteinExistence type="predicted"/>
<reference evidence="3" key="1">
    <citation type="journal article" date="2019" name="Int. J. Syst. Evol. Microbiol.">
        <title>The Global Catalogue of Microorganisms (GCM) 10K type strain sequencing project: providing services to taxonomists for standard genome sequencing and annotation.</title>
        <authorList>
            <consortium name="The Broad Institute Genomics Platform"/>
            <consortium name="The Broad Institute Genome Sequencing Center for Infectious Disease"/>
            <person name="Wu L."/>
            <person name="Ma J."/>
        </authorList>
    </citation>
    <scope>NUCLEOTIDE SEQUENCE [LARGE SCALE GENOMIC DNA]</scope>
    <source>
        <strain evidence="3">CGMCC 4.7277</strain>
    </source>
</reference>
<feature type="region of interest" description="Disordered" evidence="1">
    <location>
        <begin position="19"/>
        <end position="39"/>
    </location>
</feature>
<accession>A0ABW0Q8F9</accession>
<keyword evidence="3" id="KW-1185">Reference proteome</keyword>
<comment type="caution">
    <text evidence="2">The sequence shown here is derived from an EMBL/GenBank/DDBJ whole genome shotgun (WGS) entry which is preliminary data.</text>
</comment>
<protein>
    <submittedName>
        <fullName evidence="2">Uncharacterized protein</fullName>
    </submittedName>
</protein>
<organism evidence="2 3">
    <name type="scientific">Polaromonas jejuensis</name>
    <dbReference type="NCBI Taxonomy" id="457502"/>
    <lineage>
        <taxon>Bacteria</taxon>
        <taxon>Pseudomonadati</taxon>
        <taxon>Pseudomonadota</taxon>
        <taxon>Betaproteobacteria</taxon>
        <taxon>Burkholderiales</taxon>
        <taxon>Comamonadaceae</taxon>
        <taxon>Polaromonas</taxon>
    </lineage>
</organism>
<evidence type="ECO:0000313" key="2">
    <source>
        <dbReference type="EMBL" id="MFC5519962.1"/>
    </source>
</evidence>
<dbReference type="EMBL" id="JBHSMX010000008">
    <property type="protein sequence ID" value="MFC5519962.1"/>
    <property type="molecule type" value="Genomic_DNA"/>
</dbReference>
<dbReference type="Proteomes" id="UP001596084">
    <property type="component" value="Unassembled WGS sequence"/>
</dbReference>
<name>A0ABW0Q8F9_9BURK</name>
<evidence type="ECO:0000313" key="3">
    <source>
        <dbReference type="Proteomes" id="UP001596084"/>
    </source>
</evidence>
<feature type="compositionally biased region" description="Basic and acidic residues" evidence="1">
    <location>
        <begin position="19"/>
        <end position="28"/>
    </location>
</feature>
<evidence type="ECO:0000256" key="1">
    <source>
        <dbReference type="SAM" id="MobiDB-lite"/>
    </source>
</evidence>
<gene>
    <name evidence="2" type="ORF">ACFPP7_03400</name>
</gene>